<dbReference type="EMBL" id="VYGV01000024">
    <property type="protein sequence ID" value="NWF47841.1"/>
    <property type="molecule type" value="Genomic_DNA"/>
</dbReference>
<feature type="region of interest" description="Disordered" evidence="1">
    <location>
        <begin position="32"/>
        <end position="55"/>
    </location>
</feature>
<organism evidence="2 3">
    <name type="scientific">Hydrogenophaga aromaticivorans</name>
    <dbReference type="NCBI Taxonomy" id="2610898"/>
    <lineage>
        <taxon>Bacteria</taxon>
        <taxon>Pseudomonadati</taxon>
        <taxon>Pseudomonadota</taxon>
        <taxon>Betaproteobacteria</taxon>
        <taxon>Burkholderiales</taxon>
        <taxon>Comamonadaceae</taxon>
        <taxon>Hydrogenophaga</taxon>
    </lineage>
</organism>
<sequence>MRHFLIALMIALLPVRGWVGEAMAFSMQANPASPAAHAGCPDHAPPSASLTAQPTPPLLEMASQATDAGTDDDGTHQHGACDICNGPAMAASATALLTLTAMHPQHASRVERFASSELRQGVKPPIS</sequence>
<evidence type="ECO:0008006" key="4">
    <source>
        <dbReference type="Google" id="ProtNLM"/>
    </source>
</evidence>
<dbReference type="Proteomes" id="UP000545507">
    <property type="component" value="Unassembled WGS sequence"/>
</dbReference>
<accession>A0A7Y8GZR3</accession>
<keyword evidence="3" id="KW-1185">Reference proteome</keyword>
<evidence type="ECO:0000313" key="3">
    <source>
        <dbReference type="Proteomes" id="UP000545507"/>
    </source>
</evidence>
<proteinExistence type="predicted"/>
<dbReference type="AlphaFoldDB" id="A0A7Y8GZR3"/>
<evidence type="ECO:0000256" key="1">
    <source>
        <dbReference type="SAM" id="MobiDB-lite"/>
    </source>
</evidence>
<reference evidence="2 3" key="1">
    <citation type="submission" date="2019-09" db="EMBL/GenBank/DDBJ databases">
        <title>Hydrogenophaga aromatica sp. nov., isolated from a para-xylene-degrading enrichment culture.</title>
        <authorList>
            <person name="Tancsics A."/>
            <person name="Banerjee S."/>
        </authorList>
    </citation>
    <scope>NUCLEOTIDE SEQUENCE [LARGE SCALE GENOMIC DNA]</scope>
    <source>
        <strain evidence="2 3">D2P1</strain>
    </source>
</reference>
<gene>
    <name evidence="2" type="ORF">F3K02_21685</name>
</gene>
<protein>
    <recommendedName>
        <fullName evidence="4">DUF2946 domain-containing protein</fullName>
    </recommendedName>
</protein>
<dbReference type="RefSeq" id="WP_177137836.1">
    <property type="nucleotide sequence ID" value="NZ_VYGV01000024.1"/>
</dbReference>
<evidence type="ECO:0000313" key="2">
    <source>
        <dbReference type="EMBL" id="NWF47841.1"/>
    </source>
</evidence>
<name>A0A7Y8GZR3_9BURK</name>
<comment type="caution">
    <text evidence="2">The sequence shown here is derived from an EMBL/GenBank/DDBJ whole genome shotgun (WGS) entry which is preliminary data.</text>
</comment>